<dbReference type="EMBL" id="JAUCMX010000025">
    <property type="protein sequence ID" value="KAK3510777.1"/>
    <property type="molecule type" value="Genomic_DNA"/>
</dbReference>
<gene>
    <name evidence="16" type="ORF">QTP70_022484</name>
</gene>
<evidence type="ECO:0000256" key="12">
    <source>
        <dbReference type="ARBA" id="ARBA00023212"/>
    </source>
</evidence>
<keyword evidence="10" id="KW-0460">Magnesium</keyword>
<feature type="region of interest" description="Disordered" evidence="14">
    <location>
        <begin position="1098"/>
        <end position="1156"/>
    </location>
</feature>
<dbReference type="GO" id="GO:0005200">
    <property type="term" value="F:structural constituent of cytoskeleton"/>
    <property type="evidence" value="ECO:0007669"/>
    <property type="project" value="InterPro"/>
</dbReference>
<keyword evidence="6" id="KW-0344">Guanine-nucleotide releasing factor</keyword>
<feature type="region of interest" description="Disordered" evidence="14">
    <location>
        <begin position="1047"/>
        <end position="1073"/>
    </location>
</feature>
<evidence type="ECO:0000259" key="15">
    <source>
        <dbReference type="PROSITE" id="PS50211"/>
    </source>
</evidence>
<dbReference type="InterPro" id="IPR002453">
    <property type="entry name" value="Beta_tubulin"/>
</dbReference>
<evidence type="ECO:0000256" key="1">
    <source>
        <dbReference type="ARBA" id="ARBA00001946"/>
    </source>
</evidence>
<dbReference type="Gene3D" id="3.40.50.11500">
    <property type="match status" value="1"/>
</dbReference>
<dbReference type="Pfam" id="PF03456">
    <property type="entry name" value="uDENN"/>
    <property type="match status" value="1"/>
</dbReference>
<dbReference type="SMART" id="SM00800">
    <property type="entry name" value="uDENN"/>
    <property type="match status" value="1"/>
</dbReference>
<evidence type="ECO:0000313" key="17">
    <source>
        <dbReference type="Proteomes" id="UP001274896"/>
    </source>
</evidence>
<name>A0AAE0PZ58_9TELE</name>
<evidence type="ECO:0000256" key="2">
    <source>
        <dbReference type="ARBA" id="ARBA00004132"/>
    </source>
</evidence>
<dbReference type="InterPro" id="IPR013838">
    <property type="entry name" value="Beta-tubulin_BS"/>
</dbReference>
<dbReference type="InterPro" id="IPR003008">
    <property type="entry name" value="Tubulin_FtsZ_GTPase"/>
</dbReference>
<keyword evidence="11" id="KW-0342">GTP-binding</keyword>
<evidence type="ECO:0000256" key="3">
    <source>
        <dbReference type="ARBA" id="ARBA00004245"/>
    </source>
</evidence>
<feature type="domain" description="UDENN" evidence="15">
    <location>
        <begin position="449"/>
        <end position="811"/>
    </location>
</feature>
<evidence type="ECO:0000256" key="13">
    <source>
        <dbReference type="ARBA" id="ARBA00023329"/>
    </source>
</evidence>
<proteinExistence type="inferred from homology"/>
<dbReference type="Pfam" id="PF00091">
    <property type="entry name" value="Tubulin"/>
    <property type="match status" value="1"/>
</dbReference>
<dbReference type="FunFam" id="3.30.1330.20:FF:000002">
    <property type="entry name" value="Tubulin beta chain"/>
    <property type="match status" value="1"/>
</dbReference>
<dbReference type="InterPro" id="IPR005113">
    <property type="entry name" value="uDENN_dom"/>
</dbReference>
<evidence type="ECO:0000256" key="4">
    <source>
        <dbReference type="ARBA" id="ARBA00009636"/>
    </source>
</evidence>
<evidence type="ECO:0000256" key="8">
    <source>
        <dbReference type="ARBA" id="ARBA00022723"/>
    </source>
</evidence>
<organism evidence="16 17">
    <name type="scientific">Hemibagrus guttatus</name>
    <dbReference type="NCBI Taxonomy" id="175788"/>
    <lineage>
        <taxon>Eukaryota</taxon>
        <taxon>Metazoa</taxon>
        <taxon>Chordata</taxon>
        <taxon>Craniata</taxon>
        <taxon>Vertebrata</taxon>
        <taxon>Euteleostomi</taxon>
        <taxon>Actinopterygii</taxon>
        <taxon>Neopterygii</taxon>
        <taxon>Teleostei</taxon>
        <taxon>Ostariophysi</taxon>
        <taxon>Siluriformes</taxon>
        <taxon>Bagridae</taxon>
        <taxon>Hemibagrus</taxon>
    </lineage>
</organism>
<dbReference type="GO" id="GO:0032456">
    <property type="term" value="P:endocytic recycling"/>
    <property type="evidence" value="ECO:0007669"/>
    <property type="project" value="TreeGrafter"/>
</dbReference>
<dbReference type="FunFam" id="3.40.50.11500:FF:000001">
    <property type="entry name" value="Putative DENN domain-containing protein 1A"/>
    <property type="match status" value="1"/>
</dbReference>
<dbReference type="Gene3D" id="1.10.287.600">
    <property type="entry name" value="Helix hairpin bin"/>
    <property type="match status" value="1"/>
</dbReference>
<dbReference type="SMART" id="SM00864">
    <property type="entry name" value="Tubulin"/>
    <property type="match status" value="1"/>
</dbReference>
<dbReference type="FunFam" id="3.40.50.1440:FF:000003">
    <property type="entry name" value="Tubulin beta chain"/>
    <property type="match status" value="1"/>
</dbReference>
<evidence type="ECO:0000256" key="6">
    <source>
        <dbReference type="ARBA" id="ARBA00022658"/>
    </source>
</evidence>
<dbReference type="GO" id="GO:0006897">
    <property type="term" value="P:endocytosis"/>
    <property type="evidence" value="ECO:0007669"/>
    <property type="project" value="TreeGrafter"/>
</dbReference>
<dbReference type="PROSITE" id="PS50211">
    <property type="entry name" value="DENN"/>
    <property type="match status" value="1"/>
</dbReference>
<comment type="subcellular location">
    <subcellularLocation>
        <location evidence="3">Cytoplasm</location>
        <location evidence="3">Cytoskeleton</location>
    </subcellularLocation>
    <subcellularLocation>
        <location evidence="2">Cytoplasmic vesicle</location>
        <location evidence="2">Clathrin-coated vesicle</location>
    </subcellularLocation>
</comment>
<protein>
    <recommendedName>
        <fullName evidence="15">UDENN domain-containing protein</fullName>
    </recommendedName>
</protein>
<comment type="cofactor">
    <cofactor evidence="1">
        <name>Mg(2+)</name>
        <dbReference type="ChEBI" id="CHEBI:18420"/>
    </cofactor>
</comment>
<keyword evidence="13" id="KW-0968">Cytoplasmic vesicle</keyword>
<dbReference type="GO" id="GO:0005085">
    <property type="term" value="F:guanyl-nucleotide exchange factor activity"/>
    <property type="evidence" value="ECO:0007669"/>
    <property type="project" value="UniProtKB-KW"/>
</dbReference>
<dbReference type="GO" id="GO:0005874">
    <property type="term" value="C:microtubule"/>
    <property type="evidence" value="ECO:0007669"/>
    <property type="project" value="UniProtKB-KW"/>
</dbReference>
<dbReference type="PANTHER" id="PTHR13196">
    <property type="entry name" value="DENN DOMAIN-CONTAINING"/>
    <property type="match status" value="1"/>
</dbReference>
<dbReference type="InterPro" id="IPR000217">
    <property type="entry name" value="Tubulin"/>
</dbReference>
<accession>A0AAE0PZ58</accession>
<dbReference type="CDD" id="cd02187">
    <property type="entry name" value="beta_tubulin"/>
    <property type="match status" value="1"/>
</dbReference>
<dbReference type="InterPro" id="IPR005112">
    <property type="entry name" value="dDENN_dom"/>
</dbReference>
<feature type="compositionally biased region" description="Acidic residues" evidence="14">
    <location>
        <begin position="1047"/>
        <end position="1058"/>
    </location>
</feature>
<dbReference type="GO" id="GO:0005829">
    <property type="term" value="C:cytosol"/>
    <property type="evidence" value="ECO:0007669"/>
    <property type="project" value="TreeGrafter"/>
</dbReference>
<dbReference type="Gene3D" id="3.40.50.1440">
    <property type="entry name" value="Tubulin/FtsZ, GTPase domain"/>
    <property type="match status" value="1"/>
</dbReference>
<feature type="region of interest" description="Disordered" evidence="14">
    <location>
        <begin position="913"/>
        <end position="944"/>
    </location>
</feature>
<evidence type="ECO:0000256" key="11">
    <source>
        <dbReference type="ARBA" id="ARBA00023134"/>
    </source>
</evidence>
<dbReference type="InterPro" id="IPR037103">
    <property type="entry name" value="Tubulin/FtsZ-like_C"/>
</dbReference>
<dbReference type="FunFam" id="3.30.450.200:FF:000003">
    <property type="entry name" value="DENN domain containing 1A"/>
    <property type="match status" value="1"/>
</dbReference>
<dbReference type="PRINTS" id="PR01161">
    <property type="entry name" value="TUBULIN"/>
</dbReference>
<comment type="similarity">
    <text evidence="4">Belongs to the tubulin family.</text>
</comment>
<keyword evidence="7" id="KW-0493">Microtubule</keyword>
<dbReference type="SMART" id="SM00801">
    <property type="entry name" value="dDENN"/>
    <property type="match status" value="1"/>
</dbReference>
<dbReference type="PROSITE" id="PS00228">
    <property type="entry name" value="TUBULIN_B_AUTOREG"/>
    <property type="match status" value="1"/>
</dbReference>
<dbReference type="GO" id="GO:0046872">
    <property type="term" value="F:metal ion binding"/>
    <property type="evidence" value="ECO:0007669"/>
    <property type="project" value="UniProtKB-KW"/>
</dbReference>
<evidence type="ECO:0000256" key="14">
    <source>
        <dbReference type="SAM" id="MobiDB-lite"/>
    </source>
</evidence>
<dbReference type="Pfam" id="PF03455">
    <property type="entry name" value="dDENN"/>
    <property type="match status" value="1"/>
</dbReference>
<feature type="compositionally biased region" description="Polar residues" evidence="14">
    <location>
        <begin position="1101"/>
        <end position="1120"/>
    </location>
</feature>
<keyword evidence="9" id="KW-0547">Nucleotide-binding</keyword>
<dbReference type="InterPro" id="IPR043153">
    <property type="entry name" value="DENN_C"/>
</dbReference>
<dbReference type="SMART" id="SM00799">
    <property type="entry name" value="DENN"/>
    <property type="match status" value="1"/>
</dbReference>
<dbReference type="InterPro" id="IPR040032">
    <property type="entry name" value="DENND1A/B/C"/>
</dbReference>
<dbReference type="SUPFAM" id="SSF55307">
    <property type="entry name" value="Tubulin C-terminal domain-like"/>
    <property type="match status" value="1"/>
</dbReference>
<dbReference type="Pfam" id="PF03953">
    <property type="entry name" value="Tubulin_C"/>
    <property type="match status" value="1"/>
</dbReference>
<dbReference type="PANTHER" id="PTHR13196:SF25">
    <property type="entry name" value="DENN DOMAIN-CONTAINING PROTEIN 1C"/>
    <property type="match status" value="1"/>
</dbReference>
<dbReference type="InterPro" id="IPR018316">
    <property type="entry name" value="Tubulin/FtsZ_2-layer-sand-dom"/>
</dbReference>
<dbReference type="GO" id="GO:0005525">
    <property type="term" value="F:GTP binding"/>
    <property type="evidence" value="ECO:0007669"/>
    <property type="project" value="UniProtKB-KW"/>
</dbReference>
<keyword evidence="17" id="KW-1185">Reference proteome</keyword>
<dbReference type="InterPro" id="IPR017975">
    <property type="entry name" value="Tubulin_CS"/>
</dbReference>
<dbReference type="GO" id="GO:0030136">
    <property type="term" value="C:clathrin-coated vesicle"/>
    <property type="evidence" value="ECO:0007669"/>
    <property type="project" value="UniProtKB-SubCell"/>
</dbReference>
<evidence type="ECO:0000256" key="7">
    <source>
        <dbReference type="ARBA" id="ARBA00022701"/>
    </source>
</evidence>
<dbReference type="InterPro" id="IPR001194">
    <property type="entry name" value="cDENN_dom"/>
</dbReference>
<dbReference type="SMART" id="SM00865">
    <property type="entry name" value="Tubulin_C"/>
    <property type="match status" value="1"/>
</dbReference>
<dbReference type="AlphaFoldDB" id="A0AAE0PZ58"/>
<dbReference type="GO" id="GO:0003924">
    <property type="term" value="F:GTPase activity"/>
    <property type="evidence" value="ECO:0007669"/>
    <property type="project" value="InterPro"/>
</dbReference>
<feature type="compositionally biased region" description="Basic and acidic residues" evidence="14">
    <location>
        <begin position="1127"/>
        <end position="1147"/>
    </location>
</feature>
<dbReference type="InterPro" id="IPR036525">
    <property type="entry name" value="Tubulin/FtsZ_GTPase_sf"/>
</dbReference>
<dbReference type="InterPro" id="IPR023123">
    <property type="entry name" value="Tubulin_C"/>
</dbReference>
<dbReference type="Pfam" id="PF02141">
    <property type="entry name" value="DENN"/>
    <property type="match status" value="1"/>
</dbReference>
<sequence length="1156" mass="129777">MREIVHLQAGQCGNQIGAKFWEVISDEHGIDPTGTYHGDSDLQLDRISVYYNEASGGKYVPRAILVDLEPGTMDSVRSGPFGQIFRPDNFVFGQSGAGNNWAKGHYTEGAELVDSVLDVVRKEAESCDCLQGFQLTHSLGGGTGSGMGTLLISKIREEYPDRIMNTFSVVPSPKVSDTVVEPYNATLSVHQLVENTDETYCIDNEALYDICFRTLKLTTPTYGDLNHLVSATMSGVTTCLRFPGQLNADLRKLAVNMVPFPRLHFFMPGFAPLTSRGSQQYRALSVPELTQQMFDAKNMMAACDPRHGRYLTVAAVFRGRMSMKEVDEQMLNVQNKNSSYFVEWIPNNVKTAVCDIPPRGLKMAATFIGNSTAIQELFKRISEQFTAMFRRKAFLHWYTGEGMDEMEFTEAESNMNDLVSEYQQYQDATAEEGDYTMGSRLKENPEQTFYWFFQASCPIARDKDPGLLFQFPEDFTDEECLQSLPRFCFPYDIERVRDGIAVQHFTFVLTDLEGCQRFGFCRLTSSSQTCLCILSYLPWFEAFYKLLNNLADYVTKGQTNEMRELLAALYKHPVPLANSLNTLHMMPYFIGPDPKALPSIPESRNLTELIVAVDVGNLLQLYASMLFERRILICCSKLSTLTACVHACCGMLFPMYWQHIFIPVLPPHLLDYCCAPMPYLIGVHSSLMERVRSRALEDVVILNVDTNTMESPHDDLKKLPADVVTALKVRLKRQAAFTGSGVSKAFLRAQALLFGAYKDALQYPSGEPVSFSEELILTHKSPSMRQFLESAVHLQFFKQFIDGRLEMLNQGKEPDDLFEEEILQCGVSSGGTKSYQQWMGNLKKGGGSLILTVKSKAQMYKNVTYHSKLKNLISSKEHKQAHALQRGGSVCGTHSYCVNKSDCLQNRLPITQHFGKSRPRRPTRKQAGYEVEETPKDSSGSWREEGRIELASDDLTEEEEFSVVADLEEMDLLGEIFDTLNTQSSTEPGLLYSTRSLDVFTSDCTDFIGRRSLWAPPSQESLSLSIGNNGSLMSWEEEHEGGLDIEVEESELPSDEPERDTGDGGREGQSMSMAEEPCVDLGRLVEDLVDLKQELEEELNGNCNKTSRSSSENQIETNRLSGVVQEETSRSSEKNHQENSSSPEKKSGKNFAIQTR</sequence>
<dbReference type="GO" id="GO:0007017">
    <property type="term" value="P:microtubule-based process"/>
    <property type="evidence" value="ECO:0007669"/>
    <property type="project" value="InterPro"/>
</dbReference>
<dbReference type="PRINTS" id="PR01163">
    <property type="entry name" value="BETATUBULIN"/>
</dbReference>
<evidence type="ECO:0000256" key="5">
    <source>
        <dbReference type="ARBA" id="ARBA00022490"/>
    </source>
</evidence>
<dbReference type="PROSITE" id="PS00227">
    <property type="entry name" value="TUBULIN"/>
    <property type="match status" value="1"/>
</dbReference>
<keyword evidence="8" id="KW-0479">Metal-binding</keyword>
<dbReference type="Gene3D" id="3.30.450.200">
    <property type="match status" value="1"/>
</dbReference>
<dbReference type="Gene3D" id="6.10.140.1000">
    <property type="match status" value="1"/>
</dbReference>
<evidence type="ECO:0000256" key="10">
    <source>
        <dbReference type="ARBA" id="ARBA00022842"/>
    </source>
</evidence>
<dbReference type="FunFam" id="1.10.287.600:FF:000002">
    <property type="entry name" value="Tubulin beta chain"/>
    <property type="match status" value="1"/>
</dbReference>
<dbReference type="Gene3D" id="3.30.1330.20">
    <property type="entry name" value="Tubulin/FtsZ, C-terminal domain"/>
    <property type="match status" value="1"/>
</dbReference>
<dbReference type="InterPro" id="IPR008280">
    <property type="entry name" value="Tub_FtsZ_C"/>
</dbReference>
<reference evidence="16" key="1">
    <citation type="submission" date="2023-06" db="EMBL/GenBank/DDBJ databases">
        <title>Male Hemibagrus guttatus genome.</title>
        <authorList>
            <person name="Bian C."/>
        </authorList>
    </citation>
    <scope>NUCLEOTIDE SEQUENCE</scope>
    <source>
        <strain evidence="16">Male_cb2023</strain>
        <tissue evidence="16">Muscle</tissue>
    </source>
</reference>
<dbReference type="Proteomes" id="UP001274896">
    <property type="component" value="Unassembled WGS sequence"/>
</dbReference>
<keyword evidence="12" id="KW-0206">Cytoskeleton</keyword>
<dbReference type="InterPro" id="IPR037516">
    <property type="entry name" value="Tripartite_DENN"/>
</dbReference>
<feature type="compositionally biased region" description="Basic residues" evidence="14">
    <location>
        <begin position="915"/>
        <end position="924"/>
    </location>
</feature>
<dbReference type="GO" id="GO:1901981">
    <property type="term" value="F:phosphatidylinositol phosphate binding"/>
    <property type="evidence" value="ECO:0007669"/>
    <property type="project" value="TreeGrafter"/>
</dbReference>
<comment type="caution">
    <text evidence="16">The sequence shown here is derived from an EMBL/GenBank/DDBJ whole genome shotgun (WGS) entry which is preliminary data.</text>
</comment>
<evidence type="ECO:0000256" key="9">
    <source>
        <dbReference type="ARBA" id="ARBA00022741"/>
    </source>
</evidence>
<dbReference type="SUPFAM" id="SSF52490">
    <property type="entry name" value="Tubulin nucleotide-binding domain-like"/>
    <property type="match status" value="1"/>
</dbReference>
<keyword evidence="5" id="KW-0963">Cytoplasm</keyword>
<evidence type="ECO:0000313" key="16">
    <source>
        <dbReference type="EMBL" id="KAK3510777.1"/>
    </source>
</evidence>